<dbReference type="GO" id="GO:0000139">
    <property type="term" value="C:Golgi membrane"/>
    <property type="evidence" value="ECO:0007669"/>
    <property type="project" value="UniProtKB-SubCell"/>
</dbReference>
<feature type="compositionally biased region" description="Low complexity" evidence="8">
    <location>
        <begin position="96"/>
        <end position="118"/>
    </location>
</feature>
<proteinExistence type="inferred from homology"/>
<dbReference type="FunFam" id="3.40.50.11660:FF:000004">
    <property type="entry name" value="Glycoprotein 3-alpha-L-fucosyltransferase A"/>
    <property type="match status" value="1"/>
</dbReference>
<keyword evidence="5 7" id="KW-0808">Transferase</keyword>
<keyword evidence="7" id="KW-0472">Membrane</keyword>
<feature type="domain" description="Fucosyltransferase C-terminal" evidence="9">
    <location>
        <begin position="248"/>
        <end position="429"/>
    </location>
</feature>
<evidence type="ECO:0000313" key="10">
    <source>
        <dbReference type="EMBL" id="KAK3706568.1"/>
    </source>
</evidence>
<evidence type="ECO:0000256" key="8">
    <source>
        <dbReference type="SAM" id="MobiDB-lite"/>
    </source>
</evidence>
<evidence type="ECO:0000313" key="11">
    <source>
        <dbReference type="Proteomes" id="UP001283361"/>
    </source>
</evidence>
<keyword evidence="6 7" id="KW-0333">Golgi apparatus</keyword>
<feature type="region of interest" description="Disordered" evidence="8">
    <location>
        <begin position="58"/>
        <end position="125"/>
    </location>
</feature>
<sequence length="440" mass="49852">MNCNNALTLCGRNKLVPLLALLATGLIWSLLLQSAAFVTPIPQSTKSVDQEDNQVHFFSIPTSLPPSPAPSKRQPLLPTPTPPTPPTTTSLEVESSKTSKPAATATKPKQPKAKSPPVVRKPPKSAESLRTFKIFNAHPSPWHTFNFSECPYSRCVMTSKPLQADLIMAQAAKLKNYPLPPRKPGALLLMYTKEPPTFKRFRHLNRTDLMGTVNWTRTVFRDSTFRAFYGRIVSRSNEPDKDYDEIFREKHLKVAWFVSHCETQSKREDYVARLAKVIQVDIFGACGKMACGKYGFEMGGQKESCMDMLSRDYKFYISFENSMCSDYVTEKLFNMYEDVDVIPVVRGGATYSEIAPKGTYVDAKDFSSPEELGNYLNILGSNKARYTEMLRKKNSYLARPVTKKFHCSVCEAMHTRRSVHSVVPDFLQWMTKHCWEPDDL</sequence>
<dbReference type="AlphaFoldDB" id="A0AAE0XT50"/>
<dbReference type="PANTHER" id="PTHR48438">
    <property type="entry name" value="ALPHA-(1,3)-FUCOSYLTRANSFERASE C-RELATED"/>
    <property type="match status" value="1"/>
</dbReference>
<dbReference type="GO" id="GO:0008417">
    <property type="term" value="F:fucosyltransferase activity"/>
    <property type="evidence" value="ECO:0007669"/>
    <property type="project" value="InterPro"/>
</dbReference>
<evidence type="ECO:0000256" key="1">
    <source>
        <dbReference type="ARBA" id="ARBA00004323"/>
    </source>
</evidence>
<dbReference type="SUPFAM" id="SSF53756">
    <property type="entry name" value="UDP-Glycosyltransferase/glycogen phosphorylase"/>
    <property type="match status" value="1"/>
</dbReference>
<dbReference type="InterPro" id="IPR038577">
    <property type="entry name" value="GT10-like_C_sf"/>
</dbReference>
<comment type="similarity">
    <text evidence="3 7">Belongs to the glycosyltransferase 10 family.</text>
</comment>
<dbReference type="Pfam" id="PF00852">
    <property type="entry name" value="Glyco_transf_10"/>
    <property type="match status" value="1"/>
</dbReference>
<accession>A0AAE0XT50</accession>
<protein>
    <recommendedName>
        <fullName evidence="7">Fucosyltransferase</fullName>
        <ecNumber evidence="7">2.4.1.-</ecNumber>
    </recommendedName>
</protein>
<gene>
    <name evidence="10" type="ORF">RRG08_055008</name>
</gene>
<comment type="caution">
    <text evidence="10">The sequence shown here is derived from an EMBL/GenBank/DDBJ whole genome shotgun (WGS) entry which is preliminary data.</text>
</comment>
<keyword evidence="4 7" id="KW-0328">Glycosyltransferase</keyword>
<feature type="compositionally biased region" description="Pro residues" evidence="8">
    <location>
        <begin position="77"/>
        <end position="86"/>
    </location>
</feature>
<comment type="pathway">
    <text evidence="2">Protein modification; protein glycosylation.</text>
</comment>
<name>A0AAE0XT50_9GAST</name>
<evidence type="ECO:0000256" key="3">
    <source>
        <dbReference type="ARBA" id="ARBA00008919"/>
    </source>
</evidence>
<evidence type="ECO:0000259" key="9">
    <source>
        <dbReference type="Pfam" id="PF00852"/>
    </source>
</evidence>
<dbReference type="EMBL" id="JAWDGP010007744">
    <property type="protein sequence ID" value="KAK3706568.1"/>
    <property type="molecule type" value="Genomic_DNA"/>
</dbReference>
<dbReference type="GO" id="GO:0032580">
    <property type="term" value="C:Golgi cisterna membrane"/>
    <property type="evidence" value="ECO:0007669"/>
    <property type="project" value="UniProtKB-SubCell"/>
</dbReference>
<reference evidence="10" key="1">
    <citation type="journal article" date="2023" name="G3 (Bethesda)">
        <title>A reference genome for the long-term kleptoplast-retaining sea slug Elysia crispata morphotype clarki.</title>
        <authorList>
            <person name="Eastman K.E."/>
            <person name="Pendleton A.L."/>
            <person name="Shaikh M.A."/>
            <person name="Suttiyut T."/>
            <person name="Ogas R."/>
            <person name="Tomko P."/>
            <person name="Gavelis G."/>
            <person name="Widhalm J.R."/>
            <person name="Wisecaver J.H."/>
        </authorList>
    </citation>
    <scope>NUCLEOTIDE SEQUENCE</scope>
    <source>
        <strain evidence="10">ECLA1</strain>
    </source>
</reference>
<dbReference type="Gene3D" id="3.40.50.11660">
    <property type="entry name" value="Glycosyl transferase family 10, C-terminal domain"/>
    <property type="match status" value="1"/>
</dbReference>
<evidence type="ECO:0000256" key="6">
    <source>
        <dbReference type="ARBA" id="ARBA00023034"/>
    </source>
</evidence>
<dbReference type="Proteomes" id="UP001283361">
    <property type="component" value="Unassembled WGS sequence"/>
</dbReference>
<evidence type="ECO:0000256" key="4">
    <source>
        <dbReference type="ARBA" id="ARBA00022676"/>
    </source>
</evidence>
<dbReference type="EC" id="2.4.1.-" evidence="7"/>
<dbReference type="InterPro" id="IPR055270">
    <property type="entry name" value="Glyco_tran_10_C"/>
</dbReference>
<dbReference type="PANTHER" id="PTHR48438:SF1">
    <property type="entry name" value="ALPHA-(1,3)-FUCOSYLTRANSFERASE C-RELATED"/>
    <property type="match status" value="1"/>
</dbReference>
<keyword evidence="11" id="KW-1185">Reference proteome</keyword>
<evidence type="ECO:0000256" key="7">
    <source>
        <dbReference type="RuleBase" id="RU003832"/>
    </source>
</evidence>
<evidence type="ECO:0000256" key="5">
    <source>
        <dbReference type="ARBA" id="ARBA00022679"/>
    </source>
</evidence>
<organism evidence="10 11">
    <name type="scientific">Elysia crispata</name>
    <name type="common">lettuce slug</name>
    <dbReference type="NCBI Taxonomy" id="231223"/>
    <lineage>
        <taxon>Eukaryota</taxon>
        <taxon>Metazoa</taxon>
        <taxon>Spiralia</taxon>
        <taxon>Lophotrochozoa</taxon>
        <taxon>Mollusca</taxon>
        <taxon>Gastropoda</taxon>
        <taxon>Heterobranchia</taxon>
        <taxon>Euthyneura</taxon>
        <taxon>Panpulmonata</taxon>
        <taxon>Sacoglossa</taxon>
        <taxon>Placobranchoidea</taxon>
        <taxon>Plakobranchidae</taxon>
        <taxon>Elysia</taxon>
    </lineage>
</organism>
<comment type="subcellular location">
    <subcellularLocation>
        <location evidence="1">Golgi apparatus membrane</location>
        <topology evidence="1">Single-pass type II membrane protein</topology>
    </subcellularLocation>
    <subcellularLocation>
        <location evidence="7">Golgi apparatus</location>
        <location evidence="7">Golgi stack membrane</location>
        <topology evidence="7">Single-pass type II membrane protein</topology>
    </subcellularLocation>
</comment>
<keyword evidence="7" id="KW-0812">Transmembrane</keyword>
<evidence type="ECO:0000256" key="2">
    <source>
        <dbReference type="ARBA" id="ARBA00004922"/>
    </source>
</evidence>
<dbReference type="InterPro" id="IPR001503">
    <property type="entry name" value="Glyco_trans_10"/>
</dbReference>